<evidence type="ECO:0000313" key="3">
    <source>
        <dbReference type="EMBL" id="MFB0834936.1"/>
    </source>
</evidence>
<sequence>MKLNAFADVCLRTLMVLGAGAERQLTTRAVAEGIGIPYHHVSKAVLELRRLGLIDVARGRNGGVRINNAGREASVGGLLRLLDGHRDVVDCVTASGGECPLLAGCRLRSALRRARDAFYAELDALTVAELTRSPALARLPFPGTAPTGLP</sequence>
<dbReference type="PANTHER" id="PTHR33221">
    <property type="entry name" value="WINGED HELIX-TURN-HELIX TRANSCRIPTIONAL REGULATOR, RRF2 FAMILY"/>
    <property type="match status" value="1"/>
</dbReference>
<accession>A0ABV4UNS1</accession>
<dbReference type="EMBL" id="JBHDLJ010000007">
    <property type="protein sequence ID" value="MFB0834936.1"/>
    <property type="molecule type" value="Genomic_DNA"/>
</dbReference>
<evidence type="ECO:0000256" key="2">
    <source>
        <dbReference type="ARBA" id="ARBA00034078"/>
    </source>
</evidence>
<evidence type="ECO:0000313" key="4">
    <source>
        <dbReference type="Proteomes" id="UP001575652"/>
    </source>
</evidence>
<keyword evidence="1" id="KW-0238">DNA-binding</keyword>
<dbReference type="InterPro" id="IPR036388">
    <property type="entry name" value="WH-like_DNA-bd_sf"/>
</dbReference>
<protein>
    <submittedName>
        <fullName evidence="3">Rrf2 family transcriptional regulator</fullName>
    </submittedName>
</protein>
<dbReference type="InterPro" id="IPR000944">
    <property type="entry name" value="Tscrpt_reg_Rrf2"/>
</dbReference>
<organism evidence="3 4">
    <name type="scientific">Arthrobacter halodurans</name>
    <dbReference type="NCBI Taxonomy" id="516699"/>
    <lineage>
        <taxon>Bacteria</taxon>
        <taxon>Bacillati</taxon>
        <taxon>Actinomycetota</taxon>
        <taxon>Actinomycetes</taxon>
        <taxon>Micrococcales</taxon>
        <taxon>Micrococcaceae</taxon>
        <taxon>Arthrobacter</taxon>
    </lineage>
</organism>
<dbReference type="SUPFAM" id="SSF46785">
    <property type="entry name" value="Winged helix' DNA-binding domain"/>
    <property type="match status" value="1"/>
</dbReference>
<keyword evidence="4" id="KW-1185">Reference proteome</keyword>
<comment type="cofactor">
    <cofactor evidence="2">
        <name>[2Fe-2S] cluster</name>
        <dbReference type="ChEBI" id="CHEBI:190135"/>
    </cofactor>
</comment>
<dbReference type="PROSITE" id="PS51197">
    <property type="entry name" value="HTH_RRF2_2"/>
    <property type="match status" value="1"/>
</dbReference>
<proteinExistence type="predicted"/>
<dbReference type="Proteomes" id="UP001575652">
    <property type="component" value="Unassembled WGS sequence"/>
</dbReference>
<dbReference type="InterPro" id="IPR036390">
    <property type="entry name" value="WH_DNA-bd_sf"/>
</dbReference>
<dbReference type="Pfam" id="PF02082">
    <property type="entry name" value="Rrf2"/>
    <property type="match status" value="1"/>
</dbReference>
<evidence type="ECO:0000256" key="1">
    <source>
        <dbReference type="ARBA" id="ARBA00023125"/>
    </source>
</evidence>
<gene>
    <name evidence="3" type="ORF">ACETWP_10085</name>
</gene>
<dbReference type="RefSeq" id="WP_373972111.1">
    <property type="nucleotide sequence ID" value="NZ_JBHDLJ010000007.1"/>
</dbReference>
<comment type="caution">
    <text evidence="3">The sequence shown here is derived from an EMBL/GenBank/DDBJ whole genome shotgun (WGS) entry which is preliminary data.</text>
</comment>
<dbReference type="PANTHER" id="PTHR33221:SF4">
    <property type="entry name" value="HTH-TYPE TRANSCRIPTIONAL REPRESSOR NSRR"/>
    <property type="match status" value="1"/>
</dbReference>
<name>A0ABV4UNS1_9MICC</name>
<dbReference type="Gene3D" id="1.10.10.10">
    <property type="entry name" value="Winged helix-like DNA-binding domain superfamily/Winged helix DNA-binding domain"/>
    <property type="match status" value="1"/>
</dbReference>
<reference evidence="3 4" key="1">
    <citation type="submission" date="2024-09" db="EMBL/GenBank/DDBJ databases">
        <authorList>
            <person name="Salinas-Garcia M.A."/>
            <person name="Prieme A."/>
        </authorList>
    </citation>
    <scope>NUCLEOTIDE SEQUENCE [LARGE SCALE GENOMIC DNA]</scope>
    <source>
        <strain evidence="3 4">DSM 21081</strain>
    </source>
</reference>